<organism evidence="10 11">
    <name type="scientific">Corchorus capsularis</name>
    <name type="common">Jute</name>
    <dbReference type="NCBI Taxonomy" id="210143"/>
    <lineage>
        <taxon>Eukaryota</taxon>
        <taxon>Viridiplantae</taxon>
        <taxon>Streptophyta</taxon>
        <taxon>Embryophyta</taxon>
        <taxon>Tracheophyta</taxon>
        <taxon>Spermatophyta</taxon>
        <taxon>Magnoliopsida</taxon>
        <taxon>eudicotyledons</taxon>
        <taxon>Gunneridae</taxon>
        <taxon>Pentapetalae</taxon>
        <taxon>rosids</taxon>
        <taxon>malvids</taxon>
        <taxon>Malvales</taxon>
        <taxon>Malvaceae</taxon>
        <taxon>Grewioideae</taxon>
        <taxon>Apeibeae</taxon>
        <taxon>Corchorus</taxon>
    </lineage>
</organism>
<evidence type="ECO:0000256" key="7">
    <source>
        <dbReference type="SAM" id="MobiDB-lite"/>
    </source>
</evidence>
<comment type="similarity">
    <text evidence="2">Belongs to the TAF2 family.</text>
</comment>
<feature type="region of interest" description="Disordered" evidence="7">
    <location>
        <begin position="1341"/>
        <end position="1506"/>
    </location>
</feature>
<keyword evidence="11" id="KW-1185">Reference proteome</keyword>
<protein>
    <recommendedName>
        <fullName evidence="3">Transcription initiation factor TFIID subunit 2</fullName>
    </recommendedName>
</protein>
<accession>A0A1R3JB05</accession>
<evidence type="ECO:0000259" key="9">
    <source>
        <dbReference type="Pfam" id="PF25577"/>
    </source>
</evidence>
<dbReference type="CDD" id="cd09839">
    <property type="entry name" value="M1_like_TAF2"/>
    <property type="match status" value="1"/>
</dbReference>
<feature type="compositionally biased region" description="Basic and acidic residues" evidence="7">
    <location>
        <begin position="1151"/>
        <end position="1193"/>
    </location>
</feature>
<dbReference type="OrthoDB" id="308861at2759"/>
<comment type="caution">
    <text evidence="10">The sequence shown here is derived from an EMBL/GenBank/DDBJ whole genome shotgun (WGS) entry which is preliminary data.</text>
</comment>
<dbReference type="InterPro" id="IPR016024">
    <property type="entry name" value="ARM-type_fold"/>
</dbReference>
<dbReference type="Pfam" id="PF25577">
    <property type="entry name" value="TPR_TAF2_C"/>
    <property type="match status" value="1"/>
</dbReference>
<dbReference type="Proteomes" id="UP000188268">
    <property type="component" value="Unassembled WGS sequence"/>
</dbReference>
<dbReference type="PANTHER" id="PTHR15137">
    <property type="entry name" value="TRANSCRIPTION INITIATION FACTOR TFIID"/>
    <property type="match status" value="1"/>
</dbReference>
<dbReference type="GO" id="GO:0016251">
    <property type="term" value="F:RNA polymerase II general transcription initiation factor activity"/>
    <property type="evidence" value="ECO:0007669"/>
    <property type="project" value="TreeGrafter"/>
</dbReference>
<feature type="region of interest" description="Disordered" evidence="7">
    <location>
        <begin position="1151"/>
        <end position="1267"/>
    </location>
</feature>
<evidence type="ECO:0000256" key="5">
    <source>
        <dbReference type="ARBA" id="ARBA00023163"/>
    </source>
</evidence>
<dbReference type="InterPro" id="IPR037813">
    <property type="entry name" value="TAF2"/>
</dbReference>
<feature type="domain" description="Transcription initiation factor TFIID subunit 2 Ig-like" evidence="8">
    <location>
        <begin position="577"/>
        <end position="722"/>
    </location>
</feature>
<dbReference type="InterPro" id="IPR027268">
    <property type="entry name" value="Peptidase_M4/M1_CTD_sf"/>
</dbReference>
<evidence type="ECO:0000256" key="2">
    <source>
        <dbReference type="ARBA" id="ARBA00010937"/>
    </source>
</evidence>
<evidence type="ECO:0000313" key="11">
    <source>
        <dbReference type="Proteomes" id="UP000188268"/>
    </source>
</evidence>
<evidence type="ECO:0000256" key="3">
    <source>
        <dbReference type="ARBA" id="ARBA00017363"/>
    </source>
</evidence>
<reference evidence="10 11" key="1">
    <citation type="submission" date="2013-09" db="EMBL/GenBank/DDBJ databases">
        <title>Corchorus capsularis genome sequencing.</title>
        <authorList>
            <person name="Alam M."/>
            <person name="Haque M.S."/>
            <person name="Islam M.S."/>
            <person name="Emdad E.M."/>
            <person name="Islam M.M."/>
            <person name="Ahmed B."/>
            <person name="Halim A."/>
            <person name="Hossen Q.M.M."/>
            <person name="Hossain M.Z."/>
            <person name="Ahmed R."/>
            <person name="Khan M.M."/>
            <person name="Islam R."/>
            <person name="Rashid M.M."/>
            <person name="Khan S.A."/>
            <person name="Rahman M.S."/>
            <person name="Alam M."/>
        </authorList>
    </citation>
    <scope>NUCLEOTIDE SEQUENCE [LARGE SCALE GENOMIC DNA]</scope>
    <source>
        <strain evidence="11">cv. CVL-1</strain>
        <tissue evidence="10">Whole seedling</tissue>
    </source>
</reference>
<dbReference type="EMBL" id="AWWV01008257">
    <property type="protein sequence ID" value="OMO92014.1"/>
    <property type="molecule type" value="Genomic_DNA"/>
</dbReference>
<dbReference type="InterPro" id="IPR057991">
    <property type="entry name" value="TPR_TAF2_C"/>
</dbReference>
<feature type="domain" description="Transcription initiation factor TFIID subunit 2 TPR repeats" evidence="9">
    <location>
        <begin position="725"/>
        <end position="998"/>
    </location>
</feature>
<feature type="region of interest" description="Disordered" evidence="7">
    <location>
        <begin position="669"/>
        <end position="694"/>
    </location>
</feature>
<feature type="compositionally biased region" description="Basic and acidic residues" evidence="7">
    <location>
        <begin position="1200"/>
        <end position="1214"/>
    </location>
</feature>
<keyword evidence="4" id="KW-0805">Transcription regulation</keyword>
<comment type="subcellular location">
    <subcellularLocation>
        <location evidence="1">Nucleus</location>
    </subcellularLocation>
</comment>
<evidence type="ECO:0000313" key="10">
    <source>
        <dbReference type="EMBL" id="OMO92014.1"/>
    </source>
</evidence>
<dbReference type="GO" id="GO:0006367">
    <property type="term" value="P:transcription initiation at RNA polymerase II promoter"/>
    <property type="evidence" value="ECO:0007669"/>
    <property type="project" value="TreeGrafter"/>
</dbReference>
<dbReference type="Gene3D" id="1.10.390.10">
    <property type="entry name" value="Neutral Protease Domain 2"/>
    <property type="match status" value="1"/>
</dbReference>
<feature type="compositionally biased region" description="Basic residues" evidence="7">
    <location>
        <begin position="1369"/>
        <end position="1394"/>
    </location>
</feature>
<evidence type="ECO:0000256" key="6">
    <source>
        <dbReference type="ARBA" id="ARBA00023242"/>
    </source>
</evidence>
<feature type="region of interest" description="Disordered" evidence="7">
    <location>
        <begin position="1313"/>
        <end position="1332"/>
    </location>
</feature>
<dbReference type="STRING" id="210143.A0A1R3JB05"/>
<name>A0A1R3JB05_COCAP</name>
<feature type="compositionally biased region" description="Basic and acidic residues" evidence="7">
    <location>
        <begin position="1437"/>
        <end position="1458"/>
    </location>
</feature>
<dbReference type="Pfam" id="PF25316">
    <property type="entry name" value="TAF2_3rd"/>
    <property type="match status" value="1"/>
</dbReference>
<dbReference type="InterPro" id="IPR042097">
    <property type="entry name" value="Aminopeptidase_N-like_N_sf"/>
</dbReference>
<evidence type="ECO:0000259" key="8">
    <source>
        <dbReference type="Pfam" id="PF25316"/>
    </source>
</evidence>
<dbReference type="GO" id="GO:0000976">
    <property type="term" value="F:transcription cis-regulatory region binding"/>
    <property type="evidence" value="ECO:0007669"/>
    <property type="project" value="TreeGrafter"/>
</dbReference>
<keyword evidence="6" id="KW-0539">Nucleus</keyword>
<evidence type="ECO:0000256" key="1">
    <source>
        <dbReference type="ARBA" id="ARBA00004123"/>
    </source>
</evidence>
<keyword evidence="5" id="KW-0804">Transcription</keyword>
<feature type="compositionally biased region" description="Basic and acidic residues" evidence="7">
    <location>
        <begin position="1466"/>
        <end position="1486"/>
    </location>
</feature>
<feature type="compositionally biased region" description="Basic and acidic residues" evidence="7">
    <location>
        <begin position="1395"/>
        <end position="1408"/>
    </location>
</feature>
<dbReference type="OMA" id="PWKVRME"/>
<proteinExistence type="inferred from homology"/>
<dbReference type="GO" id="GO:0003682">
    <property type="term" value="F:chromatin binding"/>
    <property type="evidence" value="ECO:0007669"/>
    <property type="project" value="TreeGrafter"/>
</dbReference>
<sequence length="1506" mass="168772">MAKPRKPKPEDPKPANSGAVVRHQKLCLSIDTNFRRIYGYTELEIEVPDIGFVGLFAENLGIESVLVDGDPAEFEYYPHHQASTISEKRWASALSSASSAADAAAAAYVRALEAELVPNLLINCCNKMPSEQINTENNGLQSSAEVKQNVKSVRVNYWVEKMEAGIHFEDNVVHTDNQIRRARCWFPCIDENNQRCCYDLEFTVAHNLVAVSNGSLLYQVGAYFAGIAQLGEHQSEYLKVLSKDDPPRKTYVYRLDVPVTAQWISLVVGPFEIFPDQHNGLISHMCLPPDLPKLRNTVEFFHCAFSEYEQYLDAKFPFGSYKQVFLAPEMAVSSSTFGASLSIVSSQVLFDEKVIDQTIETCIKLAFALASQWFGVYITPEASDDEWLLEGLAGFLTDLFIKKFLGNNEARYRRYKHIGFRFCSSICLRGANIAICNQAVVVKERGAGLVDSPLFCQCSPVTLYVLANCAVCKADDSGATSLSSSIACKDLYGTNTIGLHGKIRSWKSVAILQMLEKQMGPDFFKKILQAIINRAQSSSSPVRTLSTKEFRHFANKIGNLERPFLKEFFPRWVGSYGCPVLRMGFSYNKRKNIIELAVLRECTATIDSSISVLNANSDSDNRDGDIGWPGVMTIRVYELDGMSDHPDLPMAGDAWQLLEIACHSKLAARRYQKPKKGSKPDGSDDNGDMPNADVRSSVDSPLLWIRADPEMEYLAEIHLNQPVQMWINQLEKDEDVVAQSQAIAALKSLPELSIAVVNSLNNFLNDSKAFWRVRIEAAFALASTSLEENDLAGLNHLIKFYKKQRFDADIGLPKPNDFRDFPEYFVLEAVPRAIAMVRATDRKSPREAVEFILQLLKYNDNNGNLYSDVFWLAALVQSVGELEFGQQSIFLLSSLLKRIDRLLQFDRLMPSYNGILTISCIRTLAQIALKLSGFIHLDHVFELIKPFREFKTIWQVRIEASRSLLDLEFHYNGIDAALLLFIKYVEEEPSLRGQLKLAVHAMRLCQIPGASVYNDDIKAITLLGLLQLLESRTAFNNVFLRHYLFCILQVLARRAPTLYGVPKEKLVPMGGFEICNEHKNNFAALIAEIKPPEPPMEDANILHDYVTIAEAPKEVENTNFLNDNIAIPEAPKEVDNAICLNDNLAIPEAPKEVDTVSNSREKKTTVSNNHEKNATISNSHEKNTTISNSHEKNTTVSNSYERKTTVSNSHERKVVKIRVKKSATTSKAEEGDNVTIERSQGRHIDTDRGATSSVSVDAPQRNSAEAVSISNQNIEEVNSFHDHGSRITASIGSAKIASEGDNFGKELQCTADSGNISVHPQQDDPSSPSIIQDNYMEAEAQKYASLQSLSVSRPDGGSLAPMDSPNHGKEKKKKDKKDKEKKKKKDKEKKRKREDHKGHRDDPEYLEKKRLKKERKQKEKEMAKLLSEAKTPSAAELRGKQEEKKSLILPLKKPESDMKSATVKLKPSEPPKVEITKVETKTEPTKEGTSAPPKFRIKIKNKPLNK</sequence>
<dbReference type="PANTHER" id="PTHR15137:SF9">
    <property type="entry name" value="TRANSCRIPTION INITIATION FACTOR TFIID SUBUNIT 2"/>
    <property type="match status" value="1"/>
</dbReference>
<gene>
    <name evidence="10" type="ORF">CCACVL1_06934</name>
</gene>
<dbReference type="InterPro" id="IPR057345">
    <property type="entry name" value="Ig-like_TAF2"/>
</dbReference>
<dbReference type="Gramene" id="OMO92014">
    <property type="protein sequence ID" value="OMO92014"/>
    <property type="gene ID" value="CCACVL1_06934"/>
</dbReference>
<feature type="compositionally biased region" description="Polar residues" evidence="7">
    <location>
        <begin position="1249"/>
        <end position="1267"/>
    </location>
</feature>
<feature type="compositionally biased region" description="Basic residues" evidence="7">
    <location>
        <begin position="1495"/>
        <end position="1506"/>
    </location>
</feature>
<dbReference type="SUPFAM" id="SSF55486">
    <property type="entry name" value="Metalloproteases ('zincins'), catalytic domain"/>
    <property type="match status" value="1"/>
</dbReference>
<dbReference type="SUPFAM" id="SSF48371">
    <property type="entry name" value="ARM repeat"/>
    <property type="match status" value="1"/>
</dbReference>
<evidence type="ECO:0000256" key="4">
    <source>
        <dbReference type="ARBA" id="ARBA00023015"/>
    </source>
</evidence>
<feature type="compositionally biased region" description="Basic and acidic residues" evidence="7">
    <location>
        <begin position="1239"/>
        <end position="1248"/>
    </location>
</feature>
<dbReference type="GO" id="GO:0005669">
    <property type="term" value="C:transcription factor TFIID complex"/>
    <property type="evidence" value="ECO:0007669"/>
    <property type="project" value="InterPro"/>
</dbReference>
<dbReference type="SUPFAM" id="SSF63737">
    <property type="entry name" value="Leukotriene A4 hydrolase N-terminal domain"/>
    <property type="match status" value="1"/>
</dbReference>
<dbReference type="Gene3D" id="2.60.40.1730">
    <property type="entry name" value="tricorn interacting facor f3 domain"/>
    <property type="match status" value="1"/>
</dbReference>